<evidence type="ECO:0000256" key="2">
    <source>
        <dbReference type="SAM" id="Phobius"/>
    </source>
</evidence>
<evidence type="ECO:0000256" key="1">
    <source>
        <dbReference type="SAM" id="MobiDB-lite"/>
    </source>
</evidence>
<dbReference type="Proteomes" id="UP001358586">
    <property type="component" value="Chromosome 7"/>
</dbReference>
<keyword evidence="4" id="KW-1185">Reference proteome</keyword>
<feature type="transmembrane region" description="Helical" evidence="2">
    <location>
        <begin position="96"/>
        <end position="122"/>
    </location>
</feature>
<sequence length="124" mass="14212">MLVVGVCGISEANVGFNVIAEFLNFNVYNPEGKDWEKFQREWRQPANFFISREPEINEANFEESDAPEEVPKKCPQPRVPTEPSTSFRGGRLKTSFFGVLNFYVLLVSFFLLLLIELSLLLFSN</sequence>
<gene>
    <name evidence="3" type="ORF">PVK06_023357</name>
</gene>
<accession>A0ABR0PB28</accession>
<reference evidence="3 4" key="1">
    <citation type="submission" date="2023-03" db="EMBL/GenBank/DDBJ databases">
        <title>WGS of Gossypium arboreum.</title>
        <authorList>
            <person name="Yu D."/>
        </authorList>
    </citation>
    <scope>NUCLEOTIDE SEQUENCE [LARGE SCALE GENOMIC DNA]</scope>
    <source>
        <tissue evidence="3">Leaf</tissue>
    </source>
</reference>
<name>A0ABR0PB28_GOSAR</name>
<keyword evidence="2" id="KW-1133">Transmembrane helix</keyword>
<dbReference type="EMBL" id="JARKNE010000007">
    <property type="protein sequence ID" value="KAK5818420.1"/>
    <property type="molecule type" value="Genomic_DNA"/>
</dbReference>
<comment type="caution">
    <text evidence="3">The sequence shown here is derived from an EMBL/GenBank/DDBJ whole genome shotgun (WGS) entry which is preliminary data.</text>
</comment>
<evidence type="ECO:0000313" key="3">
    <source>
        <dbReference type="EMBL" id="KAK5818420.1"/>
    </source>
</evidence>
<protein>
    <submittedName>
        <fullName evidence="3">Uncharacterized protein</fullName>
    </submittedName>
</protein>
<organism evidence="3 4">
    <name type="scientific">Gossypium arboreum</name>
    <name type="common">Tree cotton</name>
    <name type="synonym">Gossypium nanking</name>
    <dbReference type="NCBI Taxonomy" id="29729"/>
    <lineage>
        <taxon>Eukaryota</taxon>
        <taxon>Viridiplantae</taxon>
        <taxon>Streptophyta</taxon>
        <taxon>Embryophyta</taxon>
        <taxon>Tracheophyta</taxon>
        <taxon>Spermatophyta</taxon>
        <taxon>Magnoliopsida</taxon>
        <taxon>eudicotyledons</taxon>
        <taxon>Gunneridae</taxon>
        <taxon>Pentapetalae</taxon>
        <taxon>rosids</taxon>
        <taxon>malvids</taxon>
        <taxon>Malvales</taxon>
        <taxon>Malvaceae</taxon>
        <taxon>Malvoideae</taxon>
        <taxon>Gossypium</taxon>
    </lineage>
</organism>
<feature type="region of interest" description="Disordered" evidence="1">
    <location>
        <begin position="61"/>
        <end position="86"/>
    </location>
</feature>
<keyword evidence="2" id="KW-0472">Membrane</keyword>
<proteinExistence type="predicted"/>
<keyword evidence="2" id="KW-0812">Transmembrane</keyword>
<evidence type="ECO:0000313" key="4">
    <source>
        <dbReference type="Proteomes" id="UP001358586"/>
    </source>
</evidence>